<protein>
    <recommendedName>
        <fullName evidence="4">Bacterial repeat domain-containing protein</fullName>
    </recommendedName>
</protein>
<dbReference type="PANTHER" id="PTHR34677">
    <property type="match status" value="1"/>
</dbReference>
<dbReference type="AlphaFoldDB" id="A0A9X3S7V7"/>
<reference evidence="2" key="1">
    <citation type="submission" date="2022-10" db="EMBL/GenBank/DDBJ databases">
        <title>The WGS of Solirubrobacter phytolaccae KCTC 29190.</title>
        <authorList>
            <person name="Jiang Z."/>
        </authorList>
    </citation>
    <scope>NUCLEOTIDE SEQUENCE</scope>
    <source>
        <strain evidence="2">KCTC 29190</strain>
    </source>
</reference>
<dbReference type="GO" id="GO:0005975">
    <property type="term" value="P:carbohydrate metabolic process"/>
    <property type="evidence" value="ECO:0007669"/>
    <property type="project" value="UniProtKB-ARBA"/>
</dbReference>
<dbReference type="RefSeq" id="WP_270025789.1">
    <property type="nucleotide sequence ID" value="NZ_JAPDDP010000022.1"/>
</dbReference>
<dbReference type="InterPro" id="IPR013783">
    <property type="entry name" value="Ig-like_fold"/>
</dbReference>
<dbReference type="PANTHER" id="PTHR34677:SF3">
    <property type="entry name" value="BACTERIAL IG-LIKE DOMAIN-CONTAINING PROTEIN"/>
    <property type="match status" value="1"/>
</dbReference>
<dbReference type="Proteomes" id="UP001147653">
    <property type="component" value="Unassembled WGS sequence"/>
</dbReference>
<comment type="caution">
    <text evidence="2">The sequence shown here is derived from an EMBL/GenBank/DDBJ whole genome shotgun (WGS) entry which is preliminary data.</text>
</comment>
<dbReference type="Gene3D" id="2.60.40.10">
    <property type="entry name" value="Immunoglobulins"/>
    <property type="match status" value="1"/>
</dbReference>
<evidence type="ECO:0000313" key="3">
    <source>
        <dbReference type="Proteomes" id="UP001147653"/>
    </source>
</evidence>
<evidence type="ECO:0000256" key="1">
    <source>
        <dbReference type="SAM" id="SignalP"/>
    </source>
</evidence>
<feature type="chain" id="PRO_5040873698" description="Bacterial repeat domain-containing protein" evidence="1">
    <location>
        <begin position="24"/>
        <end position="509"/>
    </location>
</feature>
<accession>A0A9X3S7V7</accession>
<proteinExistence type="predicted"/>
<name>A0A9X3S7V7_9ACTN</name>
<feature type="signal peptide" evidence="1">
    <location>
        <begin position="1"/>
        <end position="23"/>
    </location>
</feature>
<keyword evidence="1" id="KW-0732">Signal</keyword>
<keyword evidence="3" id="KW-1185">Reference proteome</keyword>
<sequence>MAHLLKVLAVLLAGLVFAAPASAGTINVSASISGAGSITSGSGGCARSGVTNGTLTPCGTIVGNTILVLNATPTGNGTFTRWDGTGCAGQGSQCVMVDGSAGSSSFAPRAVFTDSTGPTLGAPVATLSTVTDRTVTVSWTTDETLTAAECVIDGTARPCSGLGSHTATLAEGAHTFRVRGFDINGTPGALTTAISFRILDTALVSTPAASSNDKNPTFVFSSVTGLSFDCRLDLPAFAGCGNKNPGDNRGSITLSNLADGTHTFRVRARDNTELDAVPAIYTWTVDTVAPTATLGAAGPGEGALQAVNRETFVFSSSEVGTFECQLDSAGFAPCASGITLENLSAAPHRFEVRAVDAAGNVGAAVARNWVVFAFPAAAPTPPVVVNPAPKTEQVLVTLAFFVKAGKRTTKFSSLQVKNVPLDATVKVTCAGKGCPSGLKGKGFTKTKAFGTVTLAKFIKKPLRAGDKITVTVSKPNAIAAVKVLTVRAGKKPLIATRCVPPGTAKPVTC</sequence>
<dbReference type="EMBL" id="JAPDDP010000022">
    <property type="protein sequence ID" value="MDA0181474.1"/>
    <property type="molecule type" value="Genomic_DNA"/>
</dbReference>
<evidence type="ECO:0000313" key="2">
    <source>
        <dbReference type="EMBL" id="MDA0181474.1"/>
    </source>
</evidence>
<gene>
    <name evidence="2" type="ORF">OJ997_14310</name>
</gene>
<evidence type="ECO:0008006" key="4">
    <source>
        <dbReference type="Google" id="ProtNLM"/>
    </source>
</evidence>
<organism evidence="2 3">
    <name type="scientific">Solirubrobacter phytolaccae</name>
    <dbReference type="NCBI Taxonomy" id="1404360"/>
    <lineage>
        <taxon>Bacteria</taxon>
        <taxon>Bacillati</taxon>
        <taxon>Actinomycetota</taxon>
        <taxon>Thermoleophilia</taxon>
        <taxon>Solirubrobacterales</taxon>
        <taxon>Solirubrobacteraceae</taxon>
        <taxon>Solirubrobacter</taxon>
    </lineage>
</organism>